<dbReference type="AlphaFoldDB" id="A0A814VSF5"/>
<feature type="coiled-coil region" evidence="1">
    <location>
        <begin position="123"/>
        <end position="150"/>
    </location>
</feature>
<evidence type="ECO:0000313" key="4">
    <source>
        <dbReference type="EMBL" id="CAF1192686.1"/>
    </source>
</evidence>
<evidence type="ECO:0000313" key="5">
    <source>
        <dbReference type="EMBL" id="CAF3810920.1"/>
    </source>
</evidence>
<dbReference type="Proteomes" id="UP000681722">
    <property type="component" value="Unassembled WGS sequence"/>
</dbReference>
<accession>A0A814VSF5</accession>
<evidence type="ECO:0000256" key="1">
    <source>
        <dbReference type="SAM" id="Coils"/>
    </source>
</evidence>
<comment type="caution">
    <text evidence="4">The sequence shown here is derived from an EMBL/GenBank/DDBJ whole genome shotgun (WGS) entry which is preliminary data.</text>
</comment>
<sequence length="181" mass="20902">MGGPAIIDGKYHLYTDNFLPCKFMVNNVAYCSSENYFQCAKTTNAHDHEIVRRSGSGMDCWLAGAQIDLRPDWEQVKVREMYVGNKAKFEQNFDFGKQLVATTGLVVFGGSTSFWNKWNGLILERVRAELRQDQQIAEKIKQLMDKYEQTNVNKNINFTPLIAASRLQLFFKFISPFLRRL</sequence>
<feature type="domain" description="NADAR" evidence="2">
    <location>
        <begin position="17"/>
        <end position="105"/>
    </location>
</feature>
<name>A0A814VSF5_9BILA</name>
<dbReference type="InterPro" id="IPR012816">
    <property type="entry name" value="NADAR"/>
</dbReference>
<evidence type="ECO:0000259" key="2">
    <source>
        <dbReference type="Pfam" id="PF08719"/>
    </source>
</evidence>
<dbReference type="SUPFAM" id="SSF143990">
    <property type="entry name" value="YbiA-like"/>
    <property type="match status" value="1"/>
</dbReference>
<dbReference type="Pfam" id="PF08719">
    <property type="entry name" value="NADAR"/>
    <property type="match status" value="1"/>
</dbReference>
<dbReference type="InterPro" id="IPR037238">
    <property type="entry name" value="YbiA-like_sf"/>
</dbReference>
<evidence type="ECO:0000313" key="7">
    <source>
        <dbReference type="Proteomes" id="UP000663829"/>
    </source>
</evidence>
<dbReference type="Proteomes" id="UP000677228">
    <property type="component" value="Unassembled WGS sequence"/>
</dbReference>
<dbReference type="Gene3D" id="1.10.357.40">
    <property type="entry name" value="YbiA-like"/>
    <property type="match status" value="1"/>
</dbReference>
<organism evidence="4 7">
    <name type="scientific">Didymodactylos carnosus</name>
    <dbReference type="NCBI Taxonomy" id="1234261"/>
    <lineage>
        <taxon>Eukaryota</taxon>
        <taxon>Metazoa</taxon>
        <taxon>Spiralia</taxon>
        <taxon>Gnathifera</taxon>
        <taxon>Rotifera</taxon>
        <taxon>Eurotatoria</taxon>
        <taxon>Bdelloidea</taxon>
        <taxon>Philodinida</taxon>
        <taxon>Philodinidae</taxon>
        <taxon>Didymodactylos</taxon>
    </lineage>
</organism>
<dbReference type="OrthoDB" id="206452at2759"/>
<dbReference type="EMBL" id="CAJNOQ010008264">
    <property type="protein sequence ID" value="CAF1192686.1"/>
    <property type="molecule type" value="Genomic_DNA"/>
</dbReference>
<dbReference type="Proteomes" id="UP000663829">
    <property type="component" value="Unassembled WGS sequence"/>
</dbReference>
<reference evidence="4" key="1">
    <citation type="submission" date="2021-02" db="EMBL/GenBank/DDBJ databases">
        <authorList>
            <person name="Nowell W R."/>
        </authorList>
    </citation>
    <scope>NUCLEOTIDE SEQUENCE</scope>
</reference>
<keyword evidence="7" id="KW-1185">Reference proteome</keyword>
<evidence type="ECO:0000313" key="6">
    <source>
        <dbReference type="EMBL" id="CAF3956949.1"/>
    </source>
</evidence>
<dbReference type="Proteomes" id="UP000682733">
    <property type="component" value="Unassembled WGS sequence"/>
</dbReference>
<dbReference type="EMBL" id="CAJOBA010007739">
    <property type="protein sequence ID" value="CAF3810920.1"/>
    <property type="molecule type" value="Genomic_DNA"/>
</dbReference>
<dbReference type="EMBL" id="CAJNOK010007727">
    <property type="protein sequence ID" value="CAF1042817.1"/>
    <property type="molecule type" value="Genomic_DNA"/>
</dbReference>
<proteinExistence type="predicted"/>
<keyword evidence="1" id="KW-0175">Coiled coil</keyword>
<dbReference type="EMBL" id="CAJOBC010008265">
    <property type="protein sequence ID" value="CAF3956949.1"/>
    <property type="molecule type" value="Genomic_DNA"/>
</dbReference>
<evidence type="ECO:0000313" key="3">
    <source>
        <dbReference type="EMBL" id="CAF1042817.1"/>
    </source>
</evidence>
<protein>
    <recommendedName>
        <fullName evidence="2">NADAR domain-containing protein</fullName>
    </recommendedName>
</protein>
<dbReference type="CDD" id="cd15457">
    <property type="entry name" value="NADAR"/>
    <property type="match status" value="1"/>
</dbReference>
<gene>
    <name evidence="4" type="ORF">GPM918_LOCUS23291</name>
    <name evidence="3" type="ORF">OVA965_LOCUS16570</name>
    <name evidence="6" type="ORF">SRO942_LOCUS23290</name>
    <name evidence="5" type="ORF">TMI583_LOCUS16580</name>
</gene>